<gene>
    <name evidence="2" type="ORF">HPB51_020496</name>
</gene>
<evidence type="ECO:0000313" key="3">
    <source>
        <dbReference type="Proteomes" id="UP000821866"/>
    </source>
</evidence>
<comment type="caution">
    <text evidence="2">The sequence shown here is derived from an EMBL/GenBank/DDBJ whole genome shotgun (WGS) entry which is preliminary data.</text>
</comment>
<proteinExistence type="predicted"/>
<feature type="region of interest" description="Disordered" evidence="1">
    <location>
        <begin position="25"/>
        <end position="50"/>
    </location>
</feature>
<organism evidence="2 3">
    <name type="scientific">Rhipicephalus microplus</name>
    <name type="common">Cattle tick</name>
    <name type="synonym">Boophilus microplus</name>
    <dbReference type="NCBI Taxonomy" id="6941"/>
    <lineage>
        <taxon>Eukaryota</taxon>
        <taxon>Metazoa</taxon>
        <taxon>Ecdysozoa</taxon>
        <taxon>Arthropoda</taxon>
        <taxon>Chelicerata</taxon>
        <taxon>Arachnida</taxon>
        <taxon>Acari</taxon>
        <taxon>Parasitiformes</taxon>
        <taxon>Ixodida</taxon>
        <taxon>Ixodoidea</taxon>
        <taxon>Ixodidae</taxon>
        <taxon>Rhipicephalinae</taxon>
        <taxon>Rhipicephalus</taxon>
        <taxon>Boophilus</taxon>
    </lineage>
</organism>
<dbReference type="Proteomes" id="UP000821866">
    <property type="component" value="Chromosome 4"/>
</dbReference>
<protein>
    <submittedName>
        <fullName evidence="2">Uncharacterized protein</fullName>
    </submittedName>
</protein>
<keyword evidence="3" id="KW-1185">Reference proteome</keyword>
<name>A0A9J6E3H3_RHIMP</name>
<evidence type="ECO:0000313" key="2">
    <source>
        <dbReference type="EMBL" id="KAH8028918.1"/>
    </source>
</evidence>
<reference evidence="2" key="2">
    <citation type="submission" date="2021-09" db="EMBL/GenBank/DDBJ databases">
        <authorList>
            <person name="Jia N."/>
            <person name="Wang J."/>
            <person name="Shi W."/>
            <person name="Du L."/>
            <person name="Sun Y."/>
            <person name="Zhan W."/>
            <person name="Jiang J."/>
            <person name="Wang Q."/>
            <person name="Zhang B."/>
            <person name="Ji P."/>
            <person name="Sakyi L.B."/>
            <person name="Cui X."/>
            <person name="Yuan T."/>
            <person name="Jiang B."/>
            <person name="Yang W."/>
            <person name="Lam T.T.-Y."/>
            <person name="Chang Q."/>
            <person name="Ding S."/>
            <person name="Wang X."/>
            <person name="Zhu J."/>
            <person name="Ruan X."/>
            <person name="Zhao L."/>
            <person name="Wei J."/>
            <person name="Que T."/>
            <person name="Du C."/>
            <person name="Cheng J."/>
            <person name="Dai P."/>
            <person name="Han X."/>
            <person name="Huang E."/>
            <person name="Gao Y."/>
            <person name="Liu J."/>
            <person name="Shao H."/>
            <person name="Ye R."/>
            <person name="Li L."/>
            <person name="Wei W."/>
            <person name="Wang X."/>
            <person name="Wang C."/>
            <person name="Huo Q."/>
            <person name="Li W."/>
            <person name="Guo W."/>
            <person name="Chen H."/>
            <person name="Chen S."/>
            <person name="Zhou L."/>
            <person name="Zhou L."/>
            <person name="Ni X."/>
            <person name="Tian J."/>
            <person name="Zhou Y."/>
            <person name="Sheng Y."/>
            <person name="Liu T."/>
            <person name="Pan Y."/>
            <person name="Xia L."/>
            <person name="Li J."/>
            <person name="Zhao F."/>
            <person name="Cao W."/>
        </authorList>
    </citation>
    <scope>NUCLEOTIDE SEQUENCE</scope>
    <source>
        <strain evidence="2">Rmic-2018</strain>
        <tissue evidence="2">Larvae</tissue>
    </source>
</reference>
<evidence type="ECO:0000256" key="1">
    <source>
        <dbReference type="SAM" id="MobiDB-lite"/>
    </source>
</evidence>
<dbReference type="EMBL" id="JABSTU010000006">
    <property type="protein sequence ID" value="KAH8028918.1"/>
    <property type="molecule type" value="Genomic_DNA"/>
</dbReference>
<accession>A0A9J6E3H3</accession>
<sequence>MQSDVGNKLLPLAFCMTDIQVAESDSVSTKPLPSGHSEANASGGRTVRPDCASHMGRVRVRALGTVDNAHFFRIDYSYRYSYNGGGSASCEEDDNNNLSSYRITMTSEDLLQPGHVVKERWKVVSLVGVISTSLARREVELDFAAGWNKHIVNTSSAICKPVRSSDKGLCMHQRAAMRCFTYACGDVLLR</sequence>
<dbReference type="AlphaFoldDB" id="A0A9J6E3H3"/>
<reference evidence="2" key="1">
    <citation type="journal article" date="2020" name="Cell">
        <title>Large-Scale Comparative Analyses of Tick Genomes Elucidate Their Genetic Diversity and Vector Capacities.</title>
        <authorList>
            <consortium name="Tick Genome and Microbiome Consortium (TIGMIC)"/>
            <person name="Jia N."/>
            <person name="Wang J."/>
            <person name="Shi W."/>
            <person name="Du L."/>
            <person name="Sun Y."/>
            <person name="Zhan W."/>
            <person name="Jiang J.F."/>
            <person name="Wang Q."/>
            <person name="Zhang B."/>
            <person name="Ji P."/>
            <person name="Bell-Sakyi L."/>
            <person name="Cui X.M."/>
            <person name="Yuan T.T."/>
            <person name="Jiang B.G."/>
            <person name="Yang W.F."/>
            <person name="Lam T.T."/>
            <person name="Chang Q.C."/>
            <person name="Ding S.J."/>
            <person name="Wang X.J."/>
            <person name="Zhu J.G."/>
            <person name="Ruan X.D."/>
            <person name="Zhao L."/>
            <person name="Wei J.T."/>
            <person name="Ye R.Z."/>
            <person name="Que T.C."/>
            <person name="Du C.H."/>
            <person name="Zhou Y.H."/>
            <person name="Cheng J.X."/>
            <person name="Dai P.F."/>
            <person name="Guo W.B."/>
            <person name="Han X.H."/>
            <person name="Huang E.J."/>
            <person name="Li L.F."/>
            <person name="Wei W."/>
            <person name="Gao Y.C."/>
            <person name="Liu J.Z."/>
            <person name="Shao H.Z."/>
            <person name="Wang X."/>
            <person name="Wang C.C."/>
            <person name="Yang T.C."/>
            <person name="Huo Q.B."/>
            <person name="Li W."/>
            <person name="Chen H.Y."/>
            <person name="Chen S.E."/>
            <person name="Zhou L.G."/>
            <person name="Ni X.B."/>
            <person name="Tian J.H."/>
            <person name="Sheng Y."/>
            <person name="Liu T."/>
            <person name="Pan Y.S."/>
            <person name="Xia L.Y."/>
            <person name="Li J."/>
            <person name="Zhao F."/>
            <person name="Cao W.C."/>
        </authorList>
    </citation>
    <scope>NUCLEOTIDE SEQUENCE</scope>
    <source>
        <strain evidence="2">Rmic-2018</strain>
    </source>
</reference>